<dbReference type="PROSITE" id="PS00626">
    <property type="entry name" value="RCC1_2"/>
    <property type="match status" value="1"/>
</dbReference>
<organism evidence="3 4">
    <name type="scientific">Magnetospirillum fulvum</name>
    <name type="common">Rhodospirillum fulvum</name>
    <dbReference type="NCBI Taxonomy" id="1082"/>
    <lineage>
        <taxon>Bacteria</taxon>
        <taxon>Pseudomonadati</taxon>
        <taxon>Pseudomonadota</taxon>
        <taxon>Alphaproteobacteria</taxon>
        <taxon>Rhodospirillales</taxon>
        <taxon>Rhodospirillaceae</taxon>
        <taxon>Magnetospirillum</taxon>
    </lineage>
</organism>
<dbReference type="AlphaFoldDB" id="A0A1H6HX51"/>
<evidence type="ECO:0000256" key="1">
    <source>
        <dbReference type="ARBA" id="ARBA00022679"/>
    </source>
</evidence>
<dbReference type="EMBL" id="FNWO01000008">
    <property type="protein sequence ID" value="SEH40658.1"/>
    <property type="molecule type" value="Genomic_DNA"/>
</dbReference>
<protein>
    <submittedName>
        <fullName evidence="3">Methyltransferase domain-containing protein</fullName>
    </submittedName>
</protein>
<proteinExistence type="predicted"/>
<dbReference type="RefSeq" id="WP_074768405.1">
    <property type="nucleotide sequence ID" value="NZ_FNWO01000008.1"/>
</dbReference>
<dbReference type="InterPro" id="IPR029063">
    <property type="entry name" value="SAM-dependent_MTases_sf"/>
</dbReference>
<dbReference type="InterPro" id="IPR000408">
    <property type="entry name" value="Reg_chr_condens"/>
</dbReference>
<dbReference type="InterPro" id="IPR013216">
    <property type="entry name" value="Methyltransf_11"/>
</dbReference>
<dbReference type="OrthoDB" id="9808140at2"/>
<dbReference type="CDD" id="cd02440">
    <property type="entry name" value="AdoMet_MTases"/>
    <property type="match status" value="1"/>
</dbReference>
<dbReference type="PANTHER" id="PTHR43861">
    <property type="entry name" value="TRANS-ACONITATE 2-METHYLTRANSFERASE-RELATED"/>
    <property type="match status" value="1"/>
</dbReference>
<keyword evidence="1 3" id="KW-0808">Transferase</keyword>
<name>A0A1H6HX51_MAGFU</name>
<keyword evidence="3" id="KW-0489">Methyltransferase</keyword>
<gene>
    <name evidence="3" type="ORF">SAMN04244559_02152</name>
</gene>
<dbReference type="SUPFAM" id="SSF53335">
    <property type="entry name" value="S-adenosyl-L-methionine-dependent methyltransferases"/>
    <property type="match status" value="1"/>
</dbReference>
<dbReference type="Pfam" id="PF08241">
    <property type="entry name" value="Methyltransf_11"/>
    <property type="match status" value="1"/>
</dbReference>
<keyword evidence="4" id="KW-1185">Reference proteome</keyword>
<evidence type="ECO:0000259" key="2">
    <source>
        <dbReference type="Pfam" id="PF08241"/>
    </source>
</evidence>
<feature type="domain" description="Methyltransferase type 11" evidence="2">
    <location>
        <begin position="22"/>
        <end position="116"/>
    </location>
</feature>
<dbReference type="GO" id="GO:0008757">
    <property type="term" value="F:S-adenosylmethionine-dependent methyltransferase activity"/>
    <property type="evidence" value="ECO:0007669"/>
    <property type="project" value="InterPro"/>
</dbReference>
<dbReference type="Proteomes" id="UP000182983">
    <property type="component" value="Unassembled WGS sequence"/>
</dbReference>
<dbReference type="GO" id="GO:0032259">
    <property type="term" value="P:methylation"/>
    <property type="evidence" value="ECO:0007669"/>
    <property type="project" value="UniProtKB-KW"/>
</dbReference>
<reference evidence="4" key="1">
    <citation type="submission" date="2016-10" db="EMBL/GenBank/DDBJ databases">
        <authorList>
            <person name="Varghese N."/>
            <person name="Submissions S."/>
        </authorList>
    </citation>
    <scope>NUCLEOTIDE SEQUENCE [LARGE SCALE GENOMIC DNA]</scope>
    <source>
        <strain evidence="4">DSM 13234</strain>
    </source>
</reference>
<dbReference type="Gene3D" id="3.40.50.150">
    <property type="entry name" value="Vaccinia Virus protein VP39"/>
    <property type="match status" value="1"/>
</dbReference>
<evidence type="ECO:0000313" key="4">
    <source>
        <dbReference type="Proteomes" id="UP000182983"/>
    </source>
</evidence>
<evidence type="ECO:0000313" key="3">
    <source>
        <dbReference type="EMBL" id="SEH40658.1"/>
    </source>
</evidence>
<accession>A0A1H6HX51</accession>
<sequence length="229" mass="24853">MEKRRNGDVLLETVAVDGKQVVDVGCGEGHIVRLLTRHGAHVIGVECSPRQLVAAWAYPRVGDERIVSGVGQDLPVAADSADLVIFFNSLHHIPPDQMAVALAEAARVLRPGGLVYLSEPLPEGLFFETVRPIDDETAVRAQALATIERCDACGLALAGEIRYCHEVAMDSFASFRARVISANADREARFDVLDAEMRALFAANATPGPDGTFRFEQPMRVNLLRKPPA</sequence>
<dbReference type="PANTHER" id="PTHR43861:SF3">
    <property type="entry name" value="PUTATIVE (AFU_ORTHOLOGUE AFUA_2G14390)-RELATED"/>
    <property type="match status" value="1"/>
</dbReference>